<feature type="compositionally biased region" description="Polar residues" evidence="1">
    <location>
        <begin position="34"/>
        <end position="55"/>
    </location>
</feature>
<accession>A0AAV4FHM2</accession>
<dbReference type="AlphaFoldDB" id="A0AAV4FHM2"/>
<protein>
    <submittedName>
        <fullName evidence="2">Uncharacterized protein</fullName>
    </submittedName>
</protein>
<gene>
    <name evidence="2" type="ORF">ElyMa_000390900</name>
</gene>
<evidence type="ECO:0000313" key="3">
    <source>
        <dbReference type="Proteomes" id="UP000762676"/>
    </source>
</evidence>
<comment type="caution">
    <text evidence="2">The sequence shown here is derived from an EMBL/GenBank/DDBJ whole genome shotgun (WGS) entry which is preliminary data.</text>
</comment>
<dbReference type="Proteomes" id="UP000762676">
    <property type="component" value="Unassembled WGS sequence"/>
</dbReference>
<keyword evidence="3" id="KW-1185">Reference proteome</keyword>
<feature type="region of interest" description="Disordered" evidence="1">
    <location>
        <begin position="34"/>
        <end position="58"/>
    </location>
</feature>
<sequence>MYTSATKENLEYVRNEKDTWCPNKMKTVTVSVRPNLKGSGSASQPSPVSTPQTHTHTPDISRLVGTLRKQELDLWTVVTAGMPIVWSFGGREEGGDCKEAQPARIRGFDQGASLLRHTERDEGLEKISVVTWLRRIDEANKGDVRAIEKEGGLCEGMGGTIRQEALVTSLPRG</sequence>
<evidence type="ECO:0000313" key="2">
    <source>
        <dbReference type="EMBL" id="GFR72908.1"/>
    </source>
</evidence>
<name>A0AAV4FHM2_9GAST</name>
<reference evidence="2 3" key="1">
    <citation type="journal article" date="2021" name="Elife">
        <title>Chloroplast acquisition without the gene transfer in kleptoplastic sea slugs, Plakobranchus ocellatus.</title>
        <authorList>
            <person name="Maeda T."/>
            <person name="Takahashi S."/>
            <person name="Yoshida T."/>
            <person name="Shimamura S."/>
            <person name="Takaki Y."/>
            <person name="Nagai Y."/>
            <person name="Toyoda A."/>
            <person name="Suzuki Y."/>
            <person name="Arimoto A."/>
            <person name="Ishii H."/>
            <person name="Satoh N."/>
            <person name="Nishiyama T."/>
            <person name="Hasebe M."/>
            <person name="Maruyama T."/>
            <person name="Minagawa J."/>
            <person name="Obokata J."/>
            <person name="Shigenobu S."/>
        </authorList>
    </citation>
    <scope>NUCLEOTIDE SEQUENCE [LARGE SCALE GENOMIC DNA]</scope>
</reference>
<dbReference type="EMBL" id="BMAT01000778">
    <property type="protein sequence ID" value="GFR72908.1"/>
    <property type="molecule type" value="Genomic_DNA"/>
</dbReference>
<proteinExistence type="predicted"/>
<organism evidence="2 3">
    <name type="scientific">Elysia marginata</name>
    <dbReference type="NCBI Taxonomy" id="1093978"/>
    <lineage>
        <taxon>Eukaryota</taxon>
        <taxon>Metazoa</taxon>
        <taxon>Spiralia</taxon>
        <taxon>Lophotrochozoa</taxon>
        <taxon>Mollusca</taxon>
        <taxon>Gastropoda</taxon>
        <taxon>Heterobranchia</taxon>
        <taxon>Euthyneura</taxon>
        <taxon>Panpulmonata</taxon>
        <taxon>Sacoglossa</taxon>
        <taxon>Placobranchoidea</taxon>
        <taxon>Plakobranchidae</taxon>
        <taxon>Elysia</taxon>
    </lineage>
</organism>
<evidence type="ECO:0000256" key="1">
    <source>
        <dbReference type="SAM" id="MobiDB-lite"/>
    </source>
</evidence>